<name>A0A0G3EVS4_9BURK</name>
<dbReference type="InterPro" id="IPR014169">
    <property type="entry name" value="Pal_lipo_C"/>
</dbReference>
<evidence type="ECO:0000256" key="9">
    <source>
        <dbReference type="SAM" id="SignalP"/>
    </source>
</evidence>
<dbReference type="InterPro" id="IPR036737">
    <property type="entry name" value="OmpA-like_sf"/>
</dbReference>
<keyword evidence="12" id="KW-1185">Reference proteome</keyword>
<comment type="subunit">
    <text evidence="8">The Tol-Pal system is composed of five core proteins: the inner membrane proteins TolA, TolQ and TolR, the periplasmic protein TolB and the outer membrane protein Pal. They form a network linking the inner and outer membranes and the peptidoglycan layer.</text>
</comment>
<dbReference type="InterPro" id="IPR039001">
    <property type="entry name" value="Pal"/>
</dbReference>
<dbReference type="InterPro" id="IPR050330">
    <property type="entry name" value="Bact_OuterMem_StrucFunc"/>
</dbReference>
<dbReference type="PRINTS" id="PR01021">
    <property type="entry name" value="OMPADOMAIN"/>
</dbReference>
<evidence type="ECO:0000256" key="6">
    <source>
        <dbReference type="ARBA" id="ARBA00023288"/>
    </source>
</evidence>
<dbReference type="GO" id="GO:0051301">
    <property type="term" value="P:cell division"/>
    <property type="evidence" value="ECO:0007669"/>
    <property type="project" value="UniProtKB-UniRule"/>
</dbReference>
<evidence type="ECO:0000313" key="11">
    <source>
        <dbReference type="EMBL" id="AKJ68856.1"/>
    </source>
</evidence>
<sequence>MSSLIRNILAASTVVALAACSSGVKLNNGAGSANGAGANARSVAPVSAVDELNNPNSPLAQRSVFFDFDSYTVKDSYKSMLEAHAKYLIAHPNRHVLVQGNTDERGTSEYNLALGEKRAEAVVKVLELLGVPSSQLEAVSFGKEKPKALGHNEAAWAENRRADLAYQ</sequence>
<keyword evidence="2 8" id="KW-0732">Signal</keyword>
<dbReference type="PROSITE" id="PS01068">
    <property type="entry name" value="OMPA_1"/>
    <property type="match status" value="1"/>
</dbReference>
<dbReference type="OrthoDB" id="9809164at2"/>
<comment type="similarity">
    <text evidence="8">Belongs to the Pal lipoprotein family.</text>
</comment>
<evidence type="ECO:0000256" key="3">
    <source>
        <dbReference type="ARBA" id="ARBA00023136"/>
    </source>
</evidence>
<keyword evidence="1 8" id="KW-0132">Cell division</keyword>
<dbReference type="PROSITE" id="PS51257">
    <property type="entry name" value="PROKAR_LIPOPROTEIN"/>
    <property type="match status" value="1"/>
</dbReference>
<dbReference type="InterPro" id="IPR006665">
    <property type="entry name" value="OmpA-like"/>
</dbReference>
<evidence type="ECO:0000256" key="7">
    <source>
        <dbReference type="ARBA" id="ARBA00023306"/>
    </source>
</evidence>
<dbReference type="InterPro" id="IPR006664">
    <property type="entry name" value="OMP_bac"/>
</dbReference>
<proteinExistence type="inferred from homology"/>
<keyword evidence="4 8" id="KW-0564">Palmitate</keyword>
<feature type="chain" id="PRO_5002553429" description="Peptidoglycan-associated lipoprotein" evidence="9">
    <location>
        <begin position="19"/>
        <end position="167"/>
    </location>
</feature>
<reference evidence="12" key="1">
    <citation type="submission" date="2015-06" db="EMBL/GenBank/DDBJ databases">
        <authorList>
            <person name="Lim Y.L."/>
            <person name="Ee R."/>
            <person name="Yong D."/>
            <person name="How K.Y."/>
            <person name="Yin W.F."/>
            <person name="Chan K.G."/>
        </authorList>
    </citation>
    <scope>NUCLEOTIDE SEQUENCE [LARGE SCALE GENOMIC DNA]</scope>
    <source>
        <strain evidence="12">DSM 25325</strain>
    </source>
</reference>
<dbReference type="PANTHER" id="PTHR30329">
    <property type="entry name" value="STATOR ELEMENT OF FLAGELLAR MOTOR COMPLEX"/>
    <property type="match status" value="1"/>
</dbReference>
<comment type="function">
    <text evidence="8">Part of the Tol-Pal system, which plays a role in outer membrane invagination during cell division and is important for maintaining outer membrane integrity.</text>
</comment>
<dbReference type="AlphaFoldDB" id="A0A0G3EVS4"/>
<dbReference type="NCBIfam" id="TIGR02802">
    <property type="entry name" value="Pal_lipo"/>
    <property type="match status" value="1"/>
</dbReference>
<dbReference type="RefSeq" id="WP_047214748.1">
    <property type="nucleotide sequence ID" value="NZ_CP011568.3"/>
</dbReference>
<dbReference type="HAMAP" id="MF_02204">
    <property type="entry name" value="Pal"/>
    <property type="match status" value="1"/>
</dbReference>
<dbReference type="PROSITE" id="PS51123">
    <property type="entry name" value="OMPA_2"/>
    <property type="match status" value="1"/>
</dbReference>
<protein>
    <recommendedName>
        <fullName evidence="8">Peptidoglycan-associated lipoprotein</fullName>
        <shortName evidence="8">PAL</shortName>
    </recommendedName>
</protein>
<dbReference type="Gene3D" id="3.30.1330.60">
    <property type="entry name" value="OmpA-like domain"/>
    <property type="match status" value="1"/>
</dbReference>
<accession>A0A0G3EVS4</accession>
<keyword evidence="6 8" id="KW-0449">Lipoprotein</keyword>
<evidence type="ECO:0000256" key="4">
    <source>
        <dbReference type="ARBA" id="ARBA00023139"/>
    </source>
</evidence>
<dbReference type="GO" id="GO:0009279">
    <property type="term" value="C:cell outer membrane"/>
    <property type="evidence" value="ECO:0007669"/>
    <property type="project" value="UniProtKB-SubCell"/>
</dbReference>
<feature type="signal peptide" evidence="9">
    <location>
        <begin position="1"/>
        <end position="18"/>
    </location>
</feature>
<dbReference type="Pfam" id="PF00691">
    <property type="entry name" value="OmpA"/>
    <property type="match status" value="1"/>
</dbReference>
<keyword evidence="5 8" id="KW-0998">Cell outer membrane</keyword>
<dbReference type="InterPro" id="IPR006690">
    <property type="entry name" value="OMPA-like_CS"/>
</dbReference>
<dbReference type="CDD" id="cd07185">
    <property type="entry name" value="OmpA_C-like"/>
    <property type="match status" value="1"/>
</dbReference>
<evidence type="ECO:0000259" key="10">
    <source>
        <dbReference type="PROSITE" id="PS51123"/>
    </source>
</evidence>
<feature type="domain" description="OmpA-like" evidence="10">
    <location>
        <begin position="53"/>
        <end position="167"/>
    </location>
</feature>
<evidence type="ECO:0000256" key="8">
    <source>
        <dbReference type="HAMAP-Rule" id="MF_02204"/>
    </source>
</evidence>
<dbReference type="KEGG" id="ptx:ABW99_12125"/>
<dbReference type="PANTHER" id="PTHR30329:SF21">
    <property type="entry name" value="LIPOPROTEIN YIAD-RELATED"/>
    <property type="match status" value="1"/>
</dbReference>
<evidence type="ECO:0000256" key="1">
    <source>
        <dbReference type="ARBA" id="ARBA00022618"/>
    </source>
</evidence>
<dbReference type="PATRIC" id="fig|445709.3.peg.2580"/>
<evidence type="ECO:0000313" key="12">
    <source>
        <dbReference type="Proteomes" id="UP000036700"/>
    </source>
</evidence>
<keyword evidence="7 8" id="KW-0131">Cell cycle</keyword>
<organism evidence="11 12">
    <name type="scientific">Pandoraea thiooxydans</name>
    <dbReference type="NCBI Taxonomy" id="445709"/>
    <lineage>
        <taxon>Bacteria</taxon>
        <taxon>Pseudomonadati</taxon>
        <taxon>Pseudomonadota</taxon>
        <taxon>Betaproteobacteria</taxon>
        <taxon>Burkholderiales</taxon>
        <taxon>Burkholderiaceae</taxon>
        <taxon>Pandoraea</taxon>
    </lineage>
</organism>
<dbReference type="SUPFAM" id="SSF103088">
    <property type="entry name" value="OmpA-like"/>
    <property type="match status" value="1"/>
</dbReference>
<gene>
    <name evidence="8" type="primary">pal</name>
    <name evidence="11" type="ORF">ABW99_12125</name>
</gene>
<dbReference type="EMBL" id="CP011568">
    <property type="protein sequence ID" value="AKJ68856.1"/>
    <property type="molecule type" value="Genomic_DNA"/>
</dbReference>
<evidence type="ECO:0000256" key="2">
    <source>
        <dbReference type="ARBA" id="ARBA00022729"/>
    </source>
</evidence>
<dbReference type="STRING" id="445709.ABW99_12125"/>
<keyword evidence="3 8" id="KW-0472">Membrane</keyword>
<evidence type="ECO:0000256" key="5">
    <source>
        <dbReference type="ARBA" id="ARBA00023237"/>
    </source>
</evidence>
<dbReference type="Proteomes" id="UP000036700">
    <property type="component" value="Chromosome"/>
</dbReference>
<comment type="subcellular location">
    <subcellularLocation>
        <location evidence="8">Cell outer membrane</location>
        <topology evidence="8">Lipid-anchor</topology>
    </subcellularLocation>
</comment>